<feature type="region of interest" description="Disordered" evidence="2">
    <location>
        <begin position="369"/>
        <end position="394"/>
    </location>
</feature>
<proteinExistence type="predicted"/>
<evidence type="ECO:0000313" key="4">
    <source>
        <dbReference type="Proteomes" id="UP001281761"/>
    </source>
</evidence>
<feature type="compositionally biased region" description="Basic and acidic residues" evidence="2">
    <location>
        <begin position="133"/>
        <end position="146"/>
    </location>
</feature>
<protein>
    <recommendedName>
        <fullName evidence="5">Centrosomin N-terminal motif 1 domain-containing protein</fullName>
    </recommendedName>
</protein>
<feature type="compositionally biased region" description="Basic and acidic residues" evidence="2">
    <location>
        <begin position="165"/>
        <end position="183"/>
    </location>
</feature>
<organism evidence="3 4">
    <name type="scientific">Blattamonas nauphoetae</name>
    <dbReference type="NCBI Taxonomy" id="2049346"/>
    <lineage>
        <taxon>Eukaryota</taxon>
        <taxon>Metamonada</taxon>
        <taxon>Preaxostyla</taxon>
        <taxon>Oxymonadida</taxon>
        <taxon>Blattamonas</taxon>
    </lineage>
</organism>
<evidence type="ECO:0000313" key="3">
    <source>
        <dbReference type="EMBL" id="KAK2962168.1"/>
    </source>
</evidence>
<sequence length="394" mass="46777">MTVLVDQTVDPDFSIEETTIRSLYTQLELLQKENFDLKLRLFYLGDSREAQSRETDDSLFDFQNELSLKDGGKLGDSEGFLSLDEPHQNPLSIELHPISLTDHLKEKDEQMEVLKEKLQKQNEDMANLSNTLQRHEDEKSAQEKRERDMIHEQNELKRELEHLKEELEEKEGNVRTLKDQSRESEEELEELRKRVGELEQDLREMKSKEQDHQTALEDEILALKKDLREKKMEQEKLEEQQEETRQVMRQLIAQSEIPRRIRDHIEVRDSLSKPRYPQPRTGVSPPRQNEYDEIAAFFADAEQNPAYLVEDIGQRAPESVKIQKMQRKIETMEKDVERKRRERNEYRQKMETLEFQLLMLTMQTTEWQEPQPLSTVPQNTSLTKRSGMTNRTDI</sequence>
<feature type="region of interest" description="Disordered" evidence="2">
    <location>
        <begin position="165"/>
        <end position="192"/>
    </location>
</feature>
<gene>
    <name evidence="3" type="ORF">BLNAU_2828</name>
</gene>
<feature type="region of interest" description="Disordered" evidence="2">
    <location>
        <begin position="126"/>
        <end position="146"/>
    </location>
</feature>
<accession>A0ABQ9YER4</accession>
<reference evidence="3 4" key="1">
    <citation type="journal article" date="2022" name="bioRxiv">
        <title>Genomics of Preaxostyla Flagellates Illuminates Evolutionary Transitions and the Path Towards Mitochondrial Loss.</title>
        <authorList>
            <person name="Novak L.V.F."/>
            <person name="Treitli S.C."/>
            <person name="Pyrih J."/>
            <person name="Halakuc P."/>
            <person name="Pipaliya S.V."/>
            <person name="Vacek V."/>
            <person name="Brzon O."/>
            <person name="Soukal P."/>
            <person name="Eme L."/>
            <person name="Dacks J.B."/>
            <person name="Karnkowska A."/>
            <person name="Elias M."/>
            <person name="Hampl V."/>
        </authorList>
    </citation>
    <scope>NUCLEOTIDE SEQUENCE [LARGE SCALE GENOMIC DNA]</scope>
    <source>
        <strain evidence="3">NAU3</strain>
        <tissue evidence="3">Gut</tissue>
    </source>
</reference>
<dbReference type="Proteomes" id="UP001281761">
    <property type="component" value="Unassembled WGS sequence"/>
</dbReference>
<evidence type="ECO:0008006" key="5">
    <source>
        <dbReference type="Google" id="ProtNLM"/>
    </source>
</evidence>
<evidence type="ECO:0000256" key="1">
    <source>
        <dbReference type="SAM" id="Coils"/>
    </source>
</evidence>
<keyword evidence="1" id="KW-0175">Coiled coil</keyword>
<dbReference type="EMBL" id="JARBJD010000012">
    <property type="protein sequence ID" value="KAK2962168.1"/>
    <property type="molecule type" value="Genomic_DNA"/>
</dbReference>
<evidence type="ECO:0000256" key="2">
    <source>
        <dbReference type="SAM" id="MobiDB-lite"/>
    </source>
</evidence>
<name>A0ABQ9YER4_9EUKA</name>
<comment type="caution">
    <text evidence="3">The sequence shown here is derived from an EMBL/GenBank/DDBJ whole genome shotgun (WGS) entry which is preliminary data.</text>
</comment>
<keyword evidence="4" id="KW-1185">Reference proteome</keyword>
<feature type="coiled-coil region" evidence="1">
    <location>
        <begin position="322"/>
        <end position="356"/>
    </location>
</feature>